<keyword evidence="1 4" id="KW-0808">Transferase</keyword>
<proteinExistence type="predicted"/>
<evidence type="ECO:0000256" key="2">
    <source>
        <dbReference type="ARBA" id="ARBA00023315"/>
    </source>
</evidence>
<dbReference type="AlphaFoldDB" id="A0A2U8WVN7"/>
<feature type="domain" description="N-acetyltransferase" evidence="3">
    <location>
        <begin position="23"/>
        <end position="169"/>
    </location>
</feature>
<gene>
    <name evidence="4" type="ORF">DK419_21815</name>
</gene>
<dbReference type="PANTHER" id="PTHR43877">
    <property type="entry name" value="AMINOALKYLPHOSPHONATE N-ACETYLTRANSFERASE-RELATED-RELATED"/>
    <property type="match status" value="1"/>
</dbReference>
<dbReference type="Gene3D" id="3.40.630.30">
    <property type="match status" value="1"/>
</dbReference>
<evidence type="ECO:0000259" key="3">
    <source>
        <dbReference type="PROSITE" id="PS51186"/>
    </source>
</evidence>
<dbReference type="GO" id="GO:0016747">
    <property type="term" value="F:acyltransferase activity, transferring groups other than amino-acyl groups"/>
    <property type="evidence" value="ECO:0007669"/>
    <property type="project" value="InterPro"/>
</dbReference>
<dbReference type="InterPro" id="IPR000182">
    <property type="entry name" value="GNAT_dom"/>
</dbReference>
<reference evidence="4 5" key="1">
    <citation type="submission" date="2018-05" db="EMBL/GenBank/DDBJ databases">
        <title>Complete Genome Sequence of Methylobacterium sp. 17Sr1-28.</title>
        <authorList>
            <person name="Srinivasan S."/>
        </authorList>
    </citation>
    <scope>NUCLEOTIDE SEQUENCE [LARGE SCALE GENOMIC DNA]</scope>
    <source>
        <strain evidence="4 5">17Sr1-28</strain>
    </source>
</reference>
<dbReference type="EMBL" id="CP029553">
    <property type="protein sequence ID" value="AWN50177.1"/>
    <property type="molecule type" value="Genomic_DNA"/>
</dbReference>
<dbReference type="InterPro" id="IPR016181">
    <property type="entry name" value="Acyl_CoA_acyltransferase"/>
</dbReference>
<keyword evidence="2" id="KW-0012">Acyltransferase</keyword>
<dbReference type="OrthoDB" id="281808at2"/>
<evidence type="ECO:0000313" key="5">
    <source>
        <dbReference type="Proteomes" id="UP000245444"/>
    </source>
</evidence>
<dbReference type="SUPFAM" id="SSF55729">
    <property type="entry name" value="Acyl-CoA N-acyltransferases (Nat)"/>
    <property type="match status" value="1"/>
</dbReference>
<protein>
    <submittedName>
        <fullName evidence="4">GNAT family N-acetyltransferase</fullName>
    </submittedName>
</protein>
<dbReference type="RefSeq" id="WP_109962433.1">
    <property type="nucleotide sequence ID" value="NZ_CP029553.1"/>
</dbReference>
<dbReference type="PROSITE" id="PS51186">
    <property type="entry name" value="GNAT"/>
    <property type="match status" value="1"/>
</dbReference>
<dbReference type="Proteomes" id="UP000245444">
    <property type="component" value="Chromosome"/>
</dbReference>
<name>A0A2U8WVN7_9HYPH</name>
<evidence type="ECO:0000256" key="1">
    <source>
        <dbReference type="ARBA" id="ARBA00022679"/>
    </source>
</evidence>
<dbReference type="Pfam" id="PF00583">
    <property type="entry name" value="Acetyltransf_1"/>
    <property type="match status" value="1"/>
</dbReference>
<organism evidence="4 5">
    <name type="scientific">Methylobacterium terrae</name>
    <dbReference type="NCBI Taxonomy" id="2202827"/>
    <lineage>
        <taxon>Bacteria</taxon>
        <taxon>Pseudomonadati</taxon>
        <taxon>Pseudomonadota</taxon>
        <taxon>Alphaproteobacteria</taxon>
        <taxon>Hyphomicrobiales</taxon>
        <taxon>Methylobacteriaceae</taxon>
        <taxon>Methylobacterium</taxon>
    </lineage>
</organism>
<dbReference type="KEGG" id="mtea:DK419_21815"/>
<accession>A0A2U8WVN7</accession>
<evidence type="ECO:0000313" key="4">
    <source>
        <dbReference type="EMBL" id="AWN50177.1"/>
    </source>
</evidence>
<dbReference type="CDD" id="cd04301">
    <property type="entry name" value="NAT_SF"/>
    <property type="match status" value="1"/>
</dbReference>
<sequence length="169" mass="18899">MEPGEPGRGAVTKVPTILDHDTLTLRPATREDVPVIRALTRAAYAQWVPVIGREPVPMTVDYALAVRAHRFDLLEQAGALVAVIEMILQPDHLWIENLAVSPAHHGQGLGRRMLREAERVARSLGHSDIKLLTNREFTGNVEFYERAGFVVEREEPFKGCLTAYLRKAL</sequence>
<keyword evidence="5" id="KW-1185">Reference proteome</keyword>
<dbReference type="InterPro" id="IPR050832">
    <property type="entry name" value="Bact_Acetyltransf"/>
</dbReference>